<proteinExistence type="predicted"/>
<dbReference type="GO" id="GO:0004553">
    <property type="term" value="F:hydrolase activity, hydrolyzing O-glycosyl compounds"/>
    <property type="evidence" value="ECO:0007669"/>
    <property type="project" value="InterPro"/>
</dbReference>
<dbReference type="EMBL" id="VYUY01000007">
    <property type="protein sequence ID" value="KAA9134584.1"/>
    <property type="molecule type" value="Genomic_DNA"/>
</dbReference>
<dbReference type="SMART" id="SM00495">
    <property type="entry name" value="ChtBD3"/>
    <property type="match status" value="2"/>
</dbReference>
<organism evidence="3 4">
    <name type="scientific">Microbacterium caowuchunii</name>
    <dbReference type="NCBI Taxonomy" id="2614638"/>
    <lineage>
        <taxon>Bacteria</taxon>
        <taxon>Bacillati</taxon>
        <taxon>Actinomycetota</taxon>
        <taxon>Actinomycetes</taxon>
        <taxon>Micrococcales</taxon>
        <taxon>Microbacteriaceae</taxon>
        <taxon>Microbacterium</taxon>
    </lineage>
</organism>
<dbReference type="InterPro" id="IPR003610">
    <property type="entry name" value="CBM5/12"/>
</dbReference>
<evidence type="ECO:0000256" key="1">
    <source>
        <dbReference type="ARBA" id="ARBA00022801"/>
    </source>
</evidence>
<reference evidence="4" key="1">
    <citation type="submission" date="2019-09" db="EMBL/GenBank/DDBJ databases">
        <title>Mumia zhuanghuii sp. nov. isolated from the intestinal contents of plateau pika (Ochotona curzoniae) in the Qinghai-Tibet plateau of China.</title>
        <authorList>
            <person name="Tian Z."/>
        </authorList>
    </citation>
    <scope>NUCLEOTIDE SEQUENCE [LARGE SCALE GENOMIC DNA]</scope>
    <source>
        <strain evidence="4">L-033</strain>
    </source>
</reference>
<dbReference type="Gene3D" id="3.20.20.80">
    <property type="entry name" value="Glycosidases"/>
    <property type="match status" value="1"/>
</dbReference>
<dbReference type="InterPro" id="IPR036573">
    <property type="entry name" value="CBM_sf_5/12"/>
</dbReference>
<dbReference type="Pfam" id="PF02839">
    <property type="entry name" value="CBM_5_12"/>
    <property type="match status" value="1"/>
</dbReference>
<dbReference type="SUPFAM" id="SSF51445">
    <property type="entry name" value="(Trans)glycosidases"/>
    <property type="match status" value="1"/>
</dbReference>
<dbReference type="AlphaFoldDB" id="A0A5N0TJE5"/>
<dbReference type="RefSeq" id="WP_150892881.1">
    <property type="nucleotide sequence ID" value="NZ_VYUY01000007.1"/>
</dbReference>
<dbReference type="PANTHER" id="PTHR42976:SF1">
    <property type="entry name" value="GH18 DOMAIN-CONTAINING PROTEIN-RELATED"/>
    <property type="match status" value="1"/>
</dbReference>
<accession>A0A5N0TJE5</accession>
<sequence length="513" mass="55325">MSPLTGRPGSRHAGKRFSFGRLAASLVITTLVIGGGVAAATVPLWLLTPTPAEDTRWFGGYYDATLESGLKLADDTVGGAPGNTVLSFIVAAAADDCTPTWGVAYDLDDAQREFELDRRIERMRQEGERIVVSFGGAINTELASACTSVSELSQAYRTVIDRYGVDTIDLDIEGEALTDTTAGTRRATAVARLQQERRRDGGELEVWVTLPVMPYGLTETGLAAVTQLLEHDVELAGVNVMTMNYGMDLGGRSMGEAAIDALDATADQLTGILRELEIDAPPGGVWSMLGATPMIGRNDVSGEILTIDDARTLSAMASERGLARMSMWSLNRDRTCGTNYSNPAVVSIECSGVEQAGESFAAILAEGYPDPKDSVDARPNAEAVLDDAETSPYPIWSSTSFYSAGVKVVWRGGVYVAEWWNQDGPTPDDPTIDVAASPWTYIGPVLEDDVPFVLPTLPEGTFPEWSADTVYQQGDRVIYRGTGYEAKWWSEGAVPDRSVLDRDYSPWFLVTTP</sequence>
<evidence type="ECO:0000259" key="2">
    <source>
        <dbReference type="SMART" id="SM00495"/>
    </source>
</evidence>
<dbReference type="InterPro" id="IPR017853">
    <property type="entry name" value="GH"/>
</dbReference>
<feature type="domain" description="Chitin-binding type-3" evidence="2">
    <location>
        <begin position="393"/>
        <end position="442"/>
    </location>
</feature>
<dbReference type="CDD" id="cd06543">
    <property type="entry name" value="GH18_PF-ChiA-like"/>
    <property type="match status" value="1"/>
</dbReference>
<name>A0A5N0TJE5_9MICO</name>
<dbReference type="InterPro" id="IPR052750">
    <property type="entry name" value="GH18_Chitinase"/>
</dbReference>
<dbReference type="SUPFAM" id="SSF51055">
    <property type="entry name" value="Carbohydrate binding domain"/>
    <property type="match status" value="2"/>
</dbReference>
<protein>
    <submittedName>
        <fullName evidence="3">Glycosyl hydrolase family 18</fullName>
    </submittedName>
</protein>
<comment type="caution">
    <text evidence="3">The sequence shown here is derived from an EMBL/GenBank/DDBJ whole genome shotgun (WGS) entry which is preliminary data.</text>
</comment>
<dbReference type="PANTHER" id="PTHR42976">
    <property type="entry name" value="BIFUNCTIONAL CHITINASE/LYSOZYME-RELATED"/>
    <property type="match status" value="1"/>
</dbReference>
<feature type="domain" description="Chitin-binding type-3" evidence="2">
    <location>
        <begin position="462"/>
        <end position="510"/>
    </location>
</feature>
<evidence type="ECO:0000313" key="3">
    <source>
        <dbReference type="EMBL" id="KAA9134584.1"/>
    </source>
</evidence>
<gene>
    <name evidence="3" type="ORF">F6B40_07475</name>
</gene>
<evidence type="ECO:0000313" key="4">
    <source>
        <dbReference type="Proteomes" id="UP000326838"/>
    </source>
</evidence>
<keyword evidence="4" id="KW-1185">Reference proteome</keyword>
<dbReference type="GO" id="GO:0005975">
    <property type="term" value="P:carbohydrate metabolic process"/>
    <property type="evidence" value="ECO:0007669"/>
    <property type="project" value="InterPro"/>
</dbReference>
<dbReference type="Gene3D" id="2.10.10.20">
    <property type="entry name" value="Carbohydrate-binding module superfamily 5/12"/>
    <property type="match status" value="2"/>
</dbReference>
<dbReference type="Proteomes" id="UP000326838">
    <property type="component" value="Unassembled WGS sequence"/>
</dbReference>
<dbReference type="CDD" id="cd12215">
    <property type="entry name" value="ChiC_BD"/>
    <property type="match status" value="2"/>
</dbReference>
<dbReference type="GO" id="GO:0005576">
    <property type="term" value="C:extracellular region"/>
    <property type="evidence" value="ECO:0007669"/>
    <property type="project" value="InterPro"/>
</dbReference>
<keyword evidence="1 3" id="KW-0378">Hydrolase</keyword>
<dbReference type="GO" id="GO:0030246">
    <property type="term" value="F:carbohydrate binding"/>
    <property type="evidence" value="ECO:0007669"/>
    <property type="project" value="InterPro"/>
</dbReference>